<evidence type="ECO:0000313" key="1">
    <source>
        <dbReference type="EMBL" id="MCJ8736168.1"/>
    </source>
</evidence>
<accession>A0ACC5YK49</accession>
<gene>
    <name evidence="1" type="ORF">PDJAM_G00255830</name>
</gene>
<dbReference type="Proteomes" id="UP000830395">
    <property type="component" value="Chromosome 9"/>
</dbReference>
<proteinExistence type="predicted"/>
<comment type="caution">
    <text evidence="1">The sequence shown here is derived from an EMBL/GenBank/DDBJ whole genome shotgun (WGS) entry which is preliminary data.</text>
</comment>
<evidence type="ECO:0000313" key="2">
    <source>
        <dbReference type="Proteomes" id="UP000830395"/>
    </source>
</evidence>
<organism evidence="1 2">
    <name type="scientific">Pangasius djambal</name>
    <dbReference type="NCBI Taxonomy" id="1691987"/>
    <lineage>
        <taxon>Eukaryota</taxon>
        <taxon>Metazoa</taxon>
        <taxon>Chordata</taxon>
        <taxon>Craniata</taxon>
        <taxon>Vertebrata</taxon>
        <taxon>Euteleostomi</taxon>
        <taxon>Actinopterygii</taxon>
        <taxon>Neopterygii</taxon>
        <taxon>Teleostei</taxon>
        <taxon>Ostariophysi</taxon>
        <taxon>Siluriformes</taxon>
        <taxon>Pangasiidae</taxon>
        <taxon>Pangasius</taxon>
    </lineage>
</organism>
<sequence length="155" mass="17408">MIPFENRWAFYCKCLNQFSKVCGKAKMIFIVLGDGGFDMSPETFEAPKDPLLLLISLQKASGCWEMESALAEVFGRTEKELIEQIPAQMQPNVWATLLALIWLHGFKIDAQVEWQFLAMKAVAWIHTQKGVNQSECVRVGNALLGCQVKEDALGI</sequence>
<keyword evidence="2" id="KW-1185">Reference proteome</keyword>
<reference evidence="1" key="1">
    <citation type="submission" date="2020-02" db="EMBL/GenBank/DDBJ databases">
        <title>Genome sequencing of the panga catfish, Pangasius djambal.</title>
        <authorList>
            <person name="Wen M."/>
            <person name="Zahm M."/>
            <person name="Roques C."/>
            <person name="Cabau C."/>
            <person name="Klopp C."/>
            <person name="Donnadieu C."/>
            <person name="Jouanno E."/>
            <person name="Avarre J.-C."/>
            <person name="Campet M."/>
            <person name="Ha T."/>
            <person name="Dugue R."/>
            <person name="Lampietro C."/>
            <person name="Louis A."/>
            <person name="Herpin A."/>
            <person name="Echchiki A."/>
            <person name="Berthelot C."/>
            <person name="Parey E."/>
            <person name="Roest-Crollius H."/>
            <person name="Braasch I."/>
            <person name="Postlethwait J.H."/>
            <person name="Bobe J."/>
            <person name="Montfort J."/>
            <person name="Bouchez O."/>
            <person name="Begum T."/>
            <person name="Schartl M."/>
            <person name="Gustiano R."/>
            <person name="Guiguen Y."/>
        </authorList>
    </citation>
    <scope>NUCLEOTIDE SEQUENCE</scope>
    <source>
        <strain evidence="1">Pdj_M5554</strain>
    </source>
</reference>
<dbReference type="EMBL" id="CM040983">
    <property type="protein sequence ID" value="MCJ8736168.1"/>
    <property type="molecule type" value="Genomic_DNA"/>
</dbReference>
<protein>
    <submittedName>
        <fullName evidence="1">Uncharacterized protein</fullName>
    </submittedName>
</protein>
<name>A0ACC5YK49_9TELE</name>